<protein>
    <submittedName>
        <fullName evidence="2">Rad54b protein</fullName>
    </submittedName>
</protein>
<evidence type="ECO:0000313" key="2">
    <source>
        <dbReference type="EMBL" id="CAH6777371.1"/>
    </source>
</evidence>
<keyword evidence="3" id="KW-1185">Reference proteome</keyword>
<feature type="region of interest" description="Disordered" evidence="1">
    <location>
        <begin position="106"/>
        <end position="126"/>
    </location>
</feature>
<dbReference type="EMBL" id="CALSGD010000265">
    <property type="protein sequence ID" value="CAH6777371.1"/>
    <property type="molecule type" value="Genomic_DNA"/>
</dbReference>
<sequence length="126" mass="13804">MRRSAAPSQVQGNSFKKPKFIPPGRSNISLNKEITKMDPDIKPFQGAEQSENGPGVCSSELQPAEGSSRGMGHRALLPAGRIWRQWRIPPHPFTPCWQRKVTGANIERHSSSKRHSGAEALGALPV</sequence>
<reference evidence="2" key="1">
    <citation type="submission" date="2022-06" db="EMBL/GenBank/DDBJ databases">
        <authorList>
            <person name="Andreotti S."/>
            <person name="Wyler E."/>
        </authorList>
    </citation>
    <scope>NUCLEOTIDE SEQUENCE</scope>
</reference>
<dbReference type="AlphaFoldDB" id="A0AAU9YRS4"/>
<name>A0AAU9YRS4_PHORO</name>
<feature type="region of interest" description="Disordered" evidence="1">
    <location>
        <begin position="1"/>
        <end position="73"/>
    </location>
</feature>
<dbReference type="Proteomes" id="UP001152836">
    <property type="component" value="Unassembled WGS sequence"/>
</dbReference>
<gene>
    <name evidence="2" type="primary">Rad54b</name>
    <name evidence="2" type="ORF">PHOROB_LOCUS1305</name>
</gene>
<evidence type="ECO:0000313" key="3">
    <source>
        <dbReference type="Proteomes" id="UP001152836"/>
    </source>
</evidence>
<comment type="caution">
    <text evidence="2">The sequence shown here is derived from an EMBL/GenBank/DDBJ whole genome shotgun (WGS) entry which is preliminary data.</text>
</comment>
<proteinExistence type="predicted"/>
<evidence type="ECO:0000256" key="1">
    <source>
        <dbReference type="SAM" id="MobiDB-lite"/>
    </source>
</evidence>
<feature type="compositionally biased region" description="Polar residues" evidence="1">
    <location>
        <begin position="1"/>
        <end position="14"/>
    </location>
</feature>
<organism evidence="2 3">
    <name type="scientific">Phodopus roborovskii</name>
    <name type="common">Roborovski's desert hamster</name>
    <name type="synonym">Cricetulus roborovskii</name>
    <dbReference type="NCBI Taxonomy" id="109678"/>
    <lineage>
        <taxon>Eukaryota</taxon>
        <taxon>Metazoa</taxon>
        <taxon>Chordata</taxon>
        <taxon>Craniata</taxon>
        <taxon>Vertebrata</taxon>
        <taxon>Euteleostomi</taxon>
        <taxon>Mammalia</taxon>
        <taxon>Eutheria</taxon>
        <taxon>Euarchontoglires</taxon>
        <taxon>Glires</taxon>
        <taxon>Rodentia</taxon>
        <taxon>Myomorpha</taxon>
        <taxon>Muroidea</taxon>
        <taxon>Cricetidae</taxon>
        <taxon>Cricetinae</taxon>
        <taxon>Phodopus</taxon>
    </lineage>
</organism>
<accession>A0AAU9YRS4</accession>